<name>A0A9D4F4X7_DREPO</name>
<proteinExistence type="predicted"/>
<comment type="caution">
    <text evidence="2">The sequence shown here is derived from an EMBL/GenBank/DDBJ whole genome shotgun (WGS) entry which is preliminary data.</text>
</comment>
<gene>
    <name evidence="2" type="ORF">DPMN_168331</name>
</gene>
<evidence type="ECO:0000256" key="1">
    <source>
        <dbReference type="SAM" id="MobiDB-lite"/>
    </source>
</evidence>
<keyword evidence="3" id="KW-1185">Reference proteome</keyword>
<sequence>MLIPNPDQHGTGQVADMNQVDRMDSKVHRNGEAQCRPGSRKPQVCVLSVNKAATVFS</sequence>
<accession>A0A9D4F4X7</accession>
<evidence type="ECO:0000313" key="3">
    <source>
        <dbReference type="Proteomes" id="UP000828390"/>
    </source>
</evidence>
<feature type="region of interest" description="Disordered" evidence="1">
    <location>
        <begin position="1"/>
        <end position="40"/>
    </location>
</feature>
<evidence type="ECO:0000313" key="2">
    <source>
        <dbReference type="EMBL" id="KAH3790136.1"/>
    </source>
</evidence>
<reference evidence="2" key="1">
    <citation type="journal article" date="2019" name="bioRxiv">
        <title>The Genome of the Zebra Mussel, Dreissena polymorpha: A Resource for Invasive Species Research.</title>
        <authorList>
            <person name="McCartney M.A."/>
            <person name="Auch B."/>
            <person name="Kono T."/>
            <person name="Mallez S."/>
            <person name="Zhang Y."/>
            <person name="Obille A."/>
            <person name="Becker A."/>
            <person name="Abrahante J.E."/>
            <person name="Garbe J."/>
            <person name="Badalamenti J.P."/>
            <person name="Herman A."/>
            <person name="Mangelson H."/>
            <person name="Liachko I."/>
            <person name="Sullivan S."/>
            <person name="Sone E.D."/>
            <person name="Koren S."/>
            <person name="Silverstein K.A.T."/>
            <person name="Beckman K.B."/>
            <person name="Gohl D.M."/>
        </authorList>
    </citation>
    <scope>NUCLEOTIDE SEQUENCE</scope>
    <source>
        <strain evidence="2">Duluth1</strain>
        <tissue evidence="2">Whole animal</tissue>
    </source>
</reference>
<dbReference type="AlphaFoldDB" id="A0A9D4F4X7"/>
<dbReference type="Proteomes" id="UP000828390">
    <property type="component" value="Unassembled WGS sequence"/>
</dbReference>
<protein>
    <submittedName>
        <fullName evidence="2">Uncharacterized protein</fullName>
    </submittedName>
</protein>
<organism evidence="2 3">
    <name type="scientific">Dreissena polymorpha</name>
    <name type="common">Zebra mussel</name>
    <name type="synonym">Mytilus polymorpha</name>
    <dbReference type="NCBI Taxonomy" id="45954"/>
    <lineage>
        <taxon>Eukaryota</taxon>
        <taxon>Metazoa</taxon>
        <taxon>Spiralia</taxon>
        <taxon>Lophotrochozoa</taxon>
        <taxon>Mollusca</taxon>
        <taxon>Bivalvia</taxon>
        <taxon>Autobranchia</taxon>
        <taxon>Heteroconchia</taxon>
        <taxon>Euheterodonta</taxon>
        <taxon>Imparidentia</taxon>
        <taxon>Neoheterodontei</taxon>
        <taxon>Myida</taxon>
        <taxon>Dreissenoidea</taxon>
        <taxon>Dreissenidae</taxon>
        <taxon>Dreissena</taxon>
    </lineage>
</organism>
<reference evidence="2" key="2">
    <citation type="submission" date="2020-11" db="EMBL/GenBank/DDBJ databases">
        <authorList>
            <person name="McCartney M.A."/>
            <person name="Auch B."/>
            <person name="Kono T."/>
            <person name="Mallez S."/>
            <person name="Becker A."/>
            <person name="Gohl D.M."/>
            <person name="Silverstein K.A.T."/>
            <person name="Koren S."/>
            <person name="Bechman K.B."/>
            <person name="Herman A."/>
            <person name="Abrahante J.E."/>
            <person name="Garbe J."/>
        </authorList>
    </citation>
    <scope>NUCLEOTIDE SEQUENCE</scope>
    <source>
        <strain evidence="2">Duluth1</strain>
        <tissue evidence="2">Whole animal</tissue>
    </source>
</reference>
<feature type="compositionally biased region" description="Basic and acidic residues" evidence="1">
    <location>
        <begin position="19"/>
        <end position="31"/>
    </location>
</feature>
<dbReference type="EMBL" id="JAIWYP010000008">
    <property type="protein sequence ID" value="KAH3790136.1"/>
    <property type="molecule type" value="Genomic_DNA"/>
</dbReference>